<accession>A0A1J1HQC4</accession>
<evidence type="ECO:0000313" key="2">
    <source>
        <dbReference type="EMBL" id="CRK90247.1"/>
    </source>
</evidence>
<keyword evidence="3" id="KW-1185">Reference proteome</keyword>
<dbReference type="EMBL" id="CVRI01000017">
    <property type="protein sequence ID" value="CRK90247.1"/>
    <property type="molecule type" value="Genomic_DNA"/>
</dbReference>
<keyword evidence="1" id="KW-0472">Membrane</keyword>
<proteinExistence type="predicted"/>
<feature type="transmembrane region" description="Helical" evidence="1">
    <location>
        <begin position="50"/>
        <end position="70"/>
    </location>
</feature>
<feature type="transmembrane region" description="Helical" evidence="1">
    <location>
        <begin position="91"/>
        <end position="112"/>
    </location>
</feature>
<evidence type="ECO:0000313" key="3">
    <source>
        <dbReference type="Proteomes" id="UP000183832"/>
    </source>
</evidence>
<organism evidence="2 3">
    <name type="scientific">Clunio marinus</name>
    <dbReference type="NCBI Taxonomy" id="568069"/>
    <lineage>
        <taxon>Eukaryota</taxon>
        <taxon>Metazoa</taxon>
        <taxon>Ecdysozoa</taxon>
        <taxon>Arthropoda</taxon>
        <taxon>Hexapoda</taxon>
        <taxon>Insecta</taxon>
        <taxon>Pterygota</taxon>
        <taxon>Neoptera</taxon>
        <taxon>Endopterygota</taxon>
        <taxon>Diptera</taxon>
        <taxon>Nematocera</taxon>
        <taxon>Chironomoidea</taxon>
        <taxon>Chironomidae</taxon>
        <taxon>Clunio</taxon>
    </lineage>
</organism>
<dbReference type="AlphaFoldDB" id="A0A1J1HQC4"/>
<keyword evidence="1" id="KW-0812">Transmembrane</keyword>
<evidence type="ECO:0000256" key="1">
    <source>
        <dbReference type="SAM" id="Phobius"/>
    </source>
</evidence>
<feature type="transmembrane region" description="Helical" evidence="1">
    <location>
        <begin position="118"/>
        <end position="142"/>
    </location>
</feature>
<name>A0A1J1HQC4_9DIPT</name>
<feature type="transmembrane region" description="Helical" evidence="1">
    <location>
        <begin position="21"/>
        <end position="44"/>
    </location>
</feature>
<dbReference type="Proteomes" id="UP000183832">
    <property type="component" value="Unassembled WGS sequence"/>
</dbReference>
<reference evidence="2 3" key="1">
    <citation type="submission" date="2015-04" db="EMBL/GenBank/DDBJ databases">
        <authorList>
            <person name="Syromyatnikov M.Y."/>
            <person name="Popov V.N."/>
        </authorList>
    </citation>
    <scope>NUCLEOTIDE SEQUENCE [LARGE SCALE GENOMIC DNA]</scope>
</reference>
<protein>
    <submittedName>
        <fullName evidence="2">CLUMA_CG003958, isoform A</fullName>
    </submittedName>
</protein>
<sequence length="160" mass="19084">MRLEKFLFWFDLELGGTIIGYYHLLIYFVSIIAVIISFILQLIYYENVNLLVLIVLTVVYILIALFLIYLSWQLIMGVEYRDHRRVQKFRILCMIGLVLNILIVIAALTQIGRFELNGYHITILIVYLIISFLTQVYIFLVVDSLYKKFRDEEFPRRSFK</sequence>
<keyword evidence="1" id="KW-1133">Transmembrane helix</keyword>
<gene>
    <name evidence="2" type="ORF">CLUMA_CG003958</name>
</gene>